<dbReference type="Proteomes" id="UP000696485">
    <property type="component" value="Unassembled WGS sequence"/>
</dbReference>
<gene>
    <name evidence="2" type="ORF">BG006_009177</name>
</gene>
<feature type="chain" id="PRO_5040431074" evidence="1">
    <location>
        <begin position="22"/>
        <end position="145"/>
    </location>
</feature>
<feature type="signal peptide" evidence="1">
    <location>
        <begin position="1"/>
        <end position="21"/>
    </location>
</feature>
<comment type="caution">
    <text evidence="2">The sequence shown here is derived from an EMBL/GenBank/DDBJ whole genome shotgun (WGS) entry which is preliminary data.</text>
</comment>
<dbReference type="AlphaFoldDB" id="A0A9P5SH64"/>
<proteinExistence type="predicted"/>
<evidence type="ECO:0000313" key="2">
    <source>
        <dbReference type="EMBL" id="KAF9327529.1"/>
    </source>
</evidence>
<evidence type="ECO:0000313" key="3">
    <source>
        <dbReference type="Proteomes" id="UP000696485"/>
    </source>
</evidence>
<evidence type="ECO:0000256" key="1">
    <source>
        <dbReference type="SAM" id="SignalP"/>
    </source>
</evidence>
<sequence length="145" mass="15664">MKSFTPIFILAALFLSSTAVADLFACGHIKTYQFDGADYSPSPMKAGSQVCITIDGKFEKIPLPVGGTKIKVEIWAKGGLHGGWENDLVYSGGQDDRNPIKACFFLAPDFVILQPEAKVSVRLSVPSPYNAKLDIMCMKGTMTIG</sequence>
<dbReference type="EMBL" id="JAAAUY010000655">
    <property type="protein sequence ID" value="KAF9327529.1"/>
    <property type="molecule type" value="Genomic_DNA"/>
</dbReference>
<reference evidence="2" key="1">
    <citation type="journal article" date="2020" name="Fungal Divers.">
        <title>Resolving the Mortierellaceae phylogeny through synthesis of multi-gene phylogenetics and phylogenomics.</title>
        <authorList>
            <person name="Vandepol N."/>
            <person name="Liber J."/>
            <person name="Desiro A."/>
            <person name="Na H."/>
            <person name="Kennedy M."/>
            <person name="Barry K."/>
            <person name="Grigoriev I.V."/>
            <person name="Miller A.N."/>
            <person name="O'Donnell K."/>
            <person name="Stajich J.E."/>
            <person name="Bonito G."/>
        </authorList>
    </citation>
    <scope>NUCLEOTIDE SEQUENCE</scope>
    <source>
        <strain evidence="2">NVP1</strain>
    </source>
</reference>
<keyword evidence="3" id="KW-1185">Reference proteome</keyword>
<name>A0A9P5SH64_9FUNG</name>
<protein>
    <submittedName>
        <fullName evidence="2">Uncharacterized protein</fullName>
    </submittedName>
</protein>
<keyword evidence="1" id="KW-0732">Signal</keyword>
<accession>A0A9P5SH64</accession>
<organism evidence="2 3">
    <name type="scientific">Podila minutissima</name>
    <dbReference type="NCBI Taxonomy" id="64525"/>
    <lineage>
        <taxon>Eukaryota</taxon>
        <taxon>Fungi</taxon>
        <taxon>Fungi incertae sedis</taxon>
        <taxon>Mucoromycota</taxon>
        <taxon>Mortierellomycotina</taxon>
        <taxon>Mortierellomycetes</taxon>
        <taxon>Mortierellales</taxon>
        <taxon>Mortierellaceae</taxon>
        <taxon>Podila</taxon>
    </lineage>
</organism>